<organism evidence="2 3">
    <name type="scientific">Microbacterium istanbulense</name>
    <dbReference type="NCBI Taxonomy" id="3122049"/>
    <lineage>
        <taxon>Bacteria</taxon>
        <taxon>Bacillati</taxon>
        <taxon>Actinomycetota</taxon>
        <taxon>Actinomycetes</taxon>
        <taxon>Micrococcales</taxon>
        <taxon>Microbacteriaceae</taxon>
        <taxon>Microbacterium</taxon>
    </lineage>
</organism>
<keyword evidence="1" id="KW-0472">Membrane</keyword>
<comment type="caution">
    <text evidence="2">The sequence shown here is derived from an EMBL/GenBank/DDBJ whole genome shotgun (WGS) entry which is preliminary data.</text>
</comment>
<feature type="transmembrane region" description="Helical" evidence="1">
    <location>
        <begin position="43"/>
        <end position="64"/>
    </location>
</feature>
<protein>
    <recommendedName>
        <fullName evidence="4">Integral membrane protein</fullName>
    </recommendedName>
</protein>
<keyword evidence="1" id="KW-0812">Transmembrane</keyword>
<dbReference type="EMBL" id="JBBDGN010000001">
    <property type="protein sequence ID" value="MEJ1090587.1"/>
    <property type="molecule type" value="Genomic_DNA"/>
</dbReference>
<dbReference type="Proteomes" id="UP001366085">
    <property type="component" value="Unassembled WGS sequence"/>
</dbReference>
<accession>A0ABU8LIS8</accession>
<proteinExistence type="predicted"/>
<gene>
    <name evidence="2" type="ORF">WDU93_02685</name>
</gene>
<reference evidence="2 3" key="1">
    <citation type="submission" date="2024-02" db="EMBL/GenBank/DDBJ databases">
        <authorList>
            <person name="Saticioglu I.B."/>
        </authorList>
    </citation>
    <scope>NUCLEOTIDE SEQUENCE [LARGE SCALE GENOMIC DNA]</scope>
    <source>
        <strain evidence="2 3">Mu-43</strain>
    </source>
</reference>
<evidence type="ECO:0000256" key="1">
    <source>
        <dbReference type="SAM" id="Phobius"/>
    </source>
</evidence>
<dbReference type="RefSeq" id="WP_337317099.1">
    <property type="nucleotide sequence ID" value="NZ_JBBDGN010000001.1"/>
</dbReference>
<feature type="transmembrane region" description="Helical" evidence="1">
    <location>
        <begin position="70"/>
        <end position="91"/>
    </location>
</feature>
<keyword evidence="1" id="KW-1133">Transmembrane helix</keyword>
<feature type="transmembrane region" description="Helical" evidence="1">
    <location>
        <begin position="12"/>
        <end position="36"/>
    </location>
</feature>
<name>A0ABU8LIS8_9MICO</name>
<evidence type="ECO:0000313" key="3">
    <source>
        <dbReference type="Proteomes" id="UP001366085"/>
    </source>
</evidence>
<keyword evidence="3" id="KW-1185">Reference proteome</keyword>
<evidence type="ECO:0008006" key="4">
    <source>
        <dbReference type="Google" id="ProtNLM"/>
    </source>
</evidence>
<evidence type="ECO:0000313" key="2">
    <source>
        <dbReference type="EMBL" id="MEJ1090587.1"/>
    </source>
</evidence>
<sequence length="99" mass="9745">MSTLAVTSTLGSVFVPVGIAGAVIALVCALIAAFAMARGSAGLCGGAVGVWIVGTMLSLSASFASEWMPVFVSLSALAVALVLGGIARLVLRRPAPATI</sequence>